<feature type="transmembrane region" description="Helical" evidence="2">
    <location>
        <begin position="77"/>
        <end position="97"/>
    </location>
</feature>
<feature type="region of interest" description="Disordered" evidence="1">
    <location>
        <begin position="1"/>
        <end position="22"/>
    </location>
</feature>
<feature type="transmembrane region" description="Helical" evidence="2">
    <location>
        <begin position="30"/>
        <end position="49"/>
    </location>
</feature>
<feature type="compositionally biased region" description="Basic and acidic residues" evidence="1">
    <location>
        <begin position="1"/>
        <end position="10"/>
    </location>
</feature>
<feature type="transmembrane region" description="Helical" evidence="2">
    <location>
        <begin position="109"/>
        <end position="127"/>
    </location>
</feature>
<name>A0A9D2NXU7_9FIRM</name>
<dbReference type="PANTHER" id="PTHR37314:SF4">
    <property type="entry name" value="UPF0700 TRANSMEMBRANE PROTEIN YOAK"/>
    <property type="match status" value="1"/>
</dbReference>
<dbReference type="InterPro" id="IPR010699">
    <property type="entry name" value="DUF1275"/>
</dbReference>
<reference evidence="3" key="2">
    <citation type="submission" date="2021-04" db="EMBL/GenBank/DDBJ databases">
        <authorList>
            <person name="Gilroy R."/>
        </authorList>
    </citation>
    <scope>NUCLEOTIDE SEQUENCE</scope>
    <source>
        <strain evidence="3">CHK186-1790</strain>
    </source>
</reference>
<keyword evidence="2" id="KW-1133">Transmembrane helix</keyword>
<sequence length="252" mass="27205">MGQESLRQDGWEGAPPAPEGPSTLECERSWIYLTLMCVGGYFGAFTYVLRGGVFCNAQTGNILLFGMALGEGAWSRAAYYLIPMSAYFLGAVVSEALPGPIRRRGLIRWDTLLVLVEMVVVALLGLLPESAPYQISQVAVNFICSMQYNTFRQAGNIPMATTFCTNHVRQAGVAAVKAALDGDAAQGRRMLAHFSMLAAFVVGAAVSTVLCGPLQGRAIWVALIPLTVVFVRLLRADLTKERGTFDRAPKGH</sequence>
<accession>A0A9D2NXU7</accession>
<organism evidence="3 4">
    <name type="scientific">Candidatus Intestinimonas pullistercoris</name>
    <dbReference type="NCBI Taxonomy" id="2838623"/>
    <lineage>
        <taxon>Bacteria</taxon>
        <taxon>Bacillati</taxon>
        <taxon>Bacillota</taxon>
        <taxon>Clostridia</taxon>
        <taxon>Eubacteriales</taxon>
        <taxon>Intestinimonas</taxon>
    </lineage>
</organism>
<gene>
    <name evidence="3" type="ORF">H9701_02595</name>
</gene>
<feature type="transmembrane region" description="Helical" evidence="2">
    <location>
        <begin position="216"/>
        <end position="234"/>
    </location>
</feature>
<feature type="transmembrane region" description="Helical" evidence="2">
    <location>
        <begin position="190"/>
        <end position="210"/>
    </location>
</feature>
<dbReference type="EMBL" id="DWWJ01000048">
    <property type="protein sequence ID" value="HJC40427.1"/>
    <property type="molecule type" value="Genomic_DNA"/>
</dbReference>
<protein>
    <submittedName>
        <fullName evidence="3">DUF1275 domain-containing protein</fullName>
    </submittedName>
</protein>
<dbReference type="PANTHER" id="PTHR37314">
    <property type="entry name" value="SLR0142 PROTEIN"/>
    <property type="match status" value="1"/>
</dbReference>
<reference evidence="3" key="1">
    <citation type="journal article" date="2021" name="PeerJ">
        <title>Extensive microbial diversity within the chicken gut microbiome revealed by metagenomics and culture.</title>
        <authorList>
            <person name="Gilroy R."/>
            <person name="Ravi A."/>
            <person name="Getino M."/>
            <person name="Pursley I."/>
            <person name="Horton D.L."/>
            <person name="Alikhan N.F."/>
            <person name="Baker D."/>
            <person name="Gharbi K."/>
            <person name="Hall N."/>
            <person name="Watson M."/>
            <person name="Adriaenssens E.M."/>
            <person name="Foster-Nyarko E."/>
            <person name="Jarju S."/>
            <person name="Secka A."/>
            <person name="Antonio M."/>
            <person name="Oren A."/>
            <person name="Chaudhuri R.R."/>
            <person name="La Ragione R."/>
            <person name="Hildebrand F."/>
            <person name="Pallen M.J."/>
        </authorList>
    </citation>
    <scope>NUCLEOTIDE SEQUENCE</scope>
    <source>
        <strain evidence="3">CHK186-1790</strain>
    </source>
</reference>
<comment type="caution">
    <text evidence="3">The sequence shown here is derived from an EMBL/GenBank/DDBJ whole genome shotgun (WGS) entry which is preliminary data.</text>
</comment>
<evidence type="ECO:0000256" key="2">
    <source>
        <dbReference type="SAM" id="Phobius"/>
    </source>
</evidence>
<proteinExistence type="predicted"/>
<dbReference type="Proteomes" id="UP000823882">
    <property type="component" value="Unassembled WGS sequence"/>
</dbReference>
<keyword evidence="2" id="KW-0472">Membrane</keyword>
<dbReference type="AlphaFoldDB" id="A0A9D2NXU7"/>
<evidence type="ECO:0000313" key="3">
    <source>
        <dbReference type="EMBL" id="HJC40427.1"/>
    </source>
</evidence>
<evidence type="ECO:0000313" key="4">
    <source>
        <dbReference type="Proteomes" id="UP000823882"/>
    </source>
</evidence>
<keyword evidence="2" id="KW-0812">Transmembrane</keyword>
<dbReference type="Pfam" id="PF06912">
    <property type="entry name" value="DUF1275"/>
    <property type="match status" value="1"/>
</dbReference>
<evidence type="ECO:0000256" key="1">
    <source>
        <dbReference type="SAM" id="MobiDB-lite"/>
    </source>
</evidence>